<dbReference type="SUPFAM" id="SSF56281">
    <property type="entry name" value="Metallo-hydrolase/oxidoreductase"/>
    <property type="match status" value="1"/>
</dbReference>
<proteinExistence type="predicted"/>
<sequence>MLVATGRRDTTTSTVVVSPGGGCLLVDPAWEVDELEALADDLDDLGLRPAAGLSTHAHFDHLLWHHRFGDVPRWASAETARRAAAGQDAILDELGPWRVDLQALVGRVRAVEPGADGSAAILPWPGPRVELLVHDGHIPGHTAAWLPEQRILLAGDMLSDVEPPLPEDGPDPVAAYARGLDALEPLVRRAAWVVPGHGHPGQDAAARLAHDRRFVEALAAGRTPDDPCVTVG</sequence>
<evidence type="ECO:0000259" key="1">
    <source>
        <dbReference type="SMART" id="SM00849"/>
    </source>
</evidence>
<dbReference type="Gene3D" id="3.60.15.10">
    <property type="entry name" value="Ribonuclease Z/Hydroxyacylglutathione hydrolase-like"/>
    <property type="match status" value="1"/>
</dbReference>
<protein>
    <submittedName>
        <fullName evidence="2">MBL fold metallo-hydrolase</fullName>
    </submittedName>
</protein>
<gene>
    <name evidence="2" type="ORF">GCM10022256_14280</name>
</gene>
<dbReference type="InterPro" id="IPR036866">
    <property type="entry name" value="RibonucZ/Hydroxyglut_hydro"/>
</dbReference>
<dbReference type="InterPro" id="IPR050855">
    <property type="entry name" value="NDM-1-like"/>
</dbReference>
<dbReference type="Proteomes" id="UP001501594">
    <property type="component" value="Unassembled WGS sequence"/>
</dbReference>
<dbReference type="EMBL" id="BAABAU010000001">
    <property type="protein sequence ID" value="GAA4265816.1"/>
    <property type="molecule type" value="Genomic_DNA"/>
</dbReference>
<evidence type="ECO:0000313" key="3">
    <source>
        <dbReference type="Proteomes" id="UP001501594"/>
    </source>
</evidence>
<keyword evidence="3" id="KW-1185">Reference proteome</keyword>
<dbReference type="RefSeq" id="WP_344794504.1">
    <property type="nucleotide sequence ID" value="NZ_BAABAU010000001.1"/>
</dbReference>
<dbReference type="SMART" id="SM00849">
    <property type="entry name" value="Lactamase_B"/>
    <property type="match status" value="1"/>
</dbReference>
<comment type="caution">
    <text evidence="2">The sequence shown here is derived from an EMBL/GenBank/DDBJ whole genome shotgun (WGS) entry which is preliminary data.</text>
</comment>
<feature type="domain" description="Metallo-beta-lactamase" evidence="1">
    <location>
        <begin position="10"/>
        <end position="197"/>
    </location>
</feature>
<dbReference type="InterPro" id="IPR001279">
    <property type="entry name" value="Metallo-B-lactamas"/>
</dbReference>
<evidence type="ECO:0000313" key="2">
    <source>
        <dbReference type="EMBL" id="GAA4265816.1"/>
    </source>
</evidence>
<dbReference type="PANTHER" id="PTHR42951">
    <property type="entry name" value="METALLO-BETA-LACTAMASE DOMAIN-CONTAINING"/>
    <property type="match status" value="1"/>
</dbReference>
<dbReference type="PANTHER" id="PTHR42951:SF22">
    <property type="entry name" value="METALLO BETA-LACTAMASE SUPERFAMILY LIPOPROTEIN"/>
    <property type="match status" value="1"/>
</dbReference>
<reference evidence="3" key="1">
    <citation type="journal article" date="2019" name="Int. J. Syst. Evol. Microbiol.">
        <title>The Global Catalogue of Microorganisms (GCM) 10K type strain sequencing project: providing services to taxonomists for standard genome sequencing and annotation.</title>
        <authorList>
            <consortium name="The Broad Institute Genomics Platform"/>
            <consortium name="The Broad Institute Genome Sequencing Center for Infectious Disease"/>
            <person name="Wu L."/>
            <person name="Ma J."/>
        </authorList>
    </citation>
    <scope>NUCLEOTIDE SEQUENCE [LARGE SCALE GENOMIC DNA]</scope>
    <source>
        <strain evidence="3">JCM 17442</strain>
    </source>
</reference>
<accession>A0ABP8E0T4</accession>
<name>A0ABP8E0T4_9MICO</name>
<dbReference type="Pfam" id="PF00753">
    <property type="entry name" value="Lactamase_B"/>
    <property type="match status" value="1"/>
</dbReference>
<organism evidence="2 3">
    <name type="scientific">Frondihabitans peucedani</name>
    <dbReference type="NCBI Taxonomy" id="598626"/>
    <lineage>
        <taxon>Bacteria</taxon>
        <taxon>Bacillati</taxon>
        <taxon>Actinomycetota</taxon>
        <taxon>Actinomycetes</taxon>
        <taxon>Micrococcales</taxon>
        <taxon>Microbacteriaceae</taxon>
        <taxon>Frondihabitans</taxon>
    </lineage>
</organism>